<protein>
    <submittedName>
        <fullName evidence="3">Class I mannose-6-phosphate isomerase</fullName>
    </submittedName>
</protein>
<evidence type="ECO:0000256" key="2">
    <source>
        <dbReference type="ARBA" id="ARBA00022833"/>
    </source>
</evidence>
<dbReference type="RefSeq" id="WP_250927280.1">
    <property type="nucleotide sequence ID" value="NZ_JAMQBK010000011.1"/>
</dbReference>
<gene>
    <name evidence="3" type="ORF">NB063_03110</name>
</gene>
<dbReference type="Gene3D" id="2.60.120.10">
    <property type="entry name" value="Jelly Rolls"/>
    <property type="match status" value="1"/>
</dbReference>
<dbReference type="InterPro" id="IPR014710">
    <property type="entry name" value="RmlC-like_jellyroll"/>
</dbReference>
<sequence length="368" mass="41196">MKNLPLQLTPNYAWRSYLGGSRLREFRKEAAGDDDHFPEDWLASTSRARNGEHQQREDEGVSHVTVDGNDIALTDLITSEPAWFWGNQTPPVDEPGQIGVLIKLLDAGVRLHLQAHPNREFVKQRFGGNAGKTECWYILSVRDENAYVYLGFQHPPTQQAWAKMVREQDLEGMRGCFEKIPVKPGDCLMVPSGTPHAIGEGIFMIELQEPTDWVVRCEFSAGGHVLEHNARFMGLELDDVLSMFDYREHPLASLEESLIQRPHVIRTTDAFTEERVIDSRHQDFFRLRRFTGSGAADWVGGEPMVLIALAGSGTLNDAAISAGETWLLPGASEQWDWRPSTCKPGNAASSATEKWSLLLAQPPLRPTP</sequence>
<comment type="caution">
    <text evidence="3">The sequence shown here is derived from an EMBL/GenBank/DDBJ whole genome shotgun (WGS) entry which is preliminary data.</text>
</comment>
<dbReference type="GO" id="GO:0016853">
    <property type="term" value="F:isomerase activity"/>
    <property type="evidence" value="ECO:0007669"/>
    <property type="project" value="UniProtKB-KW"/>
</dbReference>
<dbReference type="CDD" id="cd07010">
    <property type="entry name" value="cupin_PMI_type_I_N_bac"/>
    <property type="match status" value="1"/>
</dbReference>
<evidence type="ECO:0000256" key="1">
    <source>
        <dbReference type="ARBA" id="ARBA00022723"/>
    </source>
</evidence>
<proteinExistence type="predicted"/>
<reference evidence="3 4" key="1">
    <citation type="journal article" date="2022" name="Syst. Appl. Microbiol.">
        <title>Rhodopirellula aestuarii sp. nov., a novel member of the genus Rhodopirellula isolated from brackish sediments collected in the Tagus River estuary, Portugal.</title>
        <authorList>
            <person name="Vitorino I.R."/>
            <person name="Klimek D."/>
            <person name="Calusinska M."/>
            <person name="Lobo-da-Cunha A."/>
            <person name="Vasconcelos V."/>
            <person name="Lage O.M."/>
        </authorList>
    </citation>
    <scope>NUCLEOTIDE SEQUENCE [LARGE SCALE GENOMIC DNA]</scope>
    <source>
        <strain evidence="3 4">ICT_H3.1</strain>
    </source>
</reference>
<keyword evidence="2" id="KW-0862">Zinc</keyword>
<keyword evidence="1" id="KW-0479">Metal-binding</keyword>
<name>A0ABT0TYD8_9BACT</name>
<evidence type="ECO:0000313" key="3">
    <source>
        <dbReference type="EMBL" id="MCM2369607.1"/>
    </source>
</evidence>
<dbReference type="InterPro" id="IPR011051">
    <property type="entry name" value="RmlC_Cupin_sf"/>
</dbReference>
<keyword evidence="4" id="KW-1185">Reference proteome</keyword>
<accession>A0ABT0TYD8</accession>
<dbReference type="PANTHER" id="PTHR42742:SF3">
    <property type="entry name" value="FRUCTOKINASE"/>
    <property type="match status" value="1"/>
</dbReference>
<dbReference type="SUPFAM" id="SSF51182">
    <property type="entry name" value="RmlC-like cupins"/>
    <property type="match status" value="1"/>
</dbReference>
<keyword evidence="3" id="KW-0413">Isomerase</keyword>
<dbReference type="PANTHER" id="PTHR42742">
    <property type="entry name" value="TRANSCRIPTIONAL REPRESSOR MPRA"/>
    <property type="match status" value="1"/>
</dbReference>
<organism evidence="3 4">
    <name type="scientific">Aporhodopirellula aestuarii</name>
    <dbReference type="NCBI Taxonomy" id="2950107"/>
    <lineage>
        <taxon>Bacteria</taxon>
        <taxon>Pseudomonadati</taxon>
        <taxon>Planctomycetota</taxon>
        <taxon>Planctomycetia</taxon>
        <taxon>Pirellulales</taxon>
        <taxon>Pirellulaceae</taxon>
        <taxon>Aporhodopirellula</taxon>
    </lineage>
</organism>
<dbReference type="EMBL" id="JAMQBK010000011">
    <property type="protein sequence ID" value="MCM2369607.1"/>
    <property type="molecule type" value="Genomic_DNA"/>
</dbReference>
<dbReference type="InterPro" id="IPR051804">
    <property type="entry name" value="Carb_Metab_Reg_Kinase/Isom"/>
</dbReference>
<dbReference type="Proteomes" id="UP001202961">
    <property type="component" value="Unassembled WGS sequence"/>
</dbReference>
<evidence type="ECO:0000313" key="4">
    <source>
        <dbReference type="Proteomes" id="UP001202961"/>
    </source>
</evidence>